<comment type="caution">
    <text evidence="1">The sequence shown here is derived from an EMBL/GenBank/DDBJ whole genome shotgun (WGS) entry which is preliminary data.</text>
</comment>
<protein>
    <submittedName>
        <fullName evidence="1">Uncharacterized protein</fullName>
    </submittedName>
</protein>
<name>A0A0G1RPQ7_9BACT</name>
<accession>A0A0G1RPQ7</accession>
<evidence type="ECO:0000313" key="1">
    <source>
        <dbReference type="EMBL" id="KKU22895.1"/>
    </source>
</evidence>
<organism evidence="1 2">
    <name type="scientific">Candidatus Woesebacteria bacterium GW2011_GWF1_46_13</name>
    <dbReference type="NCBI Taxonomy" id="1618602"/>
    <lineage>
        <taxon>Bacteria</taxon>
        <taxon>Candidatus Woeseibacteriota</taxon>
    </lineage>
</organism>
<dbReference type="EMBL" id="LCLV01000019">
    <property type="protein sequence ID" value="KKU22895.1"/>
    <property type="molecule type" value="Genomic_DNA"/>
</dbReference>
<sequence length="62" mass="7247">MGGPGRNRTAIFAMRMQCSTVRLRARENSLNYNKSQELLPKYRKRIKVNPVKKNLKVKMHTS</sequence>
<reference evidence="1 2" key="1">
    <citation type="journal article" date="2015" name="Nature">
        <title>rRNA introns, odd ribosomes, and small enigmatic genomes across a large radiation of phyla.</title>
        <authorList>
            <person name="Brown C.T."/>
            <person name="Hug L.A."/>
            <person name="Thomas B.C."/>
            <person name="Sharon I."/>
            <person name="Castelle C.J."/>
            <person name="Singh A."/>
            <person name="Wilkins M.J."/>
            <person name="Williams K.H."/>
            <person name="Banfield J.F."/>
        </authorList>
    </citation>
    <scope>NUCLEOTIDE SEQUENCE [LARGE SCALE GENOMIC DNA]</scope>
</reference>
<dbReference type="AlphaFoldDB" id="A0A0G1RPQ7"/>
<proteinExistence type="predicted"/>
<dbReference type="Proteomes" id="UP000034643">
    <property type="component" value="Unassembled WGS sequence"/>
</dbReference>
<gene>
    <name evidence="1" type="ORF">UX34_C0019G0007</name>
</gene>
<evidence type="ECO:0000313" key="2">
    <source>
        <dbReference type="Proteomes" id="UP000034643"/>
    </source>
</evidence>